<accession>A0A6G1WRI1</accession>
<gene>
    <name evidence="1" type="ORF">GHJ91_25030</name>
</gene>
<proteinExistence type="predicted"/>
<dbReference type="AlphaFoldDB" id="A0A6G1WRI1"/>
<evidence type="ECO:0000313" key="1">
    <source>
        <dbReference type="EMBL" id="MQW72306.1"/>
    </source>
</evidence>
<protein>
    <submittedName>
        <fullName evidence="1">Uncharacterized protein</fullName>
    </submittedName>
</protein>
<name>A0A6G1WRI1_9HYPH</name>
<sequence>MRWRSGQMVTALTVLSLDQGNIHRSAVYHRERLVEQQQEGSGECAMGRRGCQTNASIILGFIKALLVFRSSPSEPATGTVEGGGTLM</sequence>
<organism evidence="1">
    <name type="scientific">Sinorhizobium medicae</name>
    <dbReference type="NCBI Taxonomy" id="110321"/>
    <lineage>
        <taxon>Bacteria</taxon>
        <taxon>Pseudomonadati</taxon>
        <taxon>Pseudomonadota</taxon>
        <taxon>Alphaproteobacteria</taxon>
        <taxon>Hyphomicrobiales</taxon>
        <taxon>Rhizobiaceae</taxon>
        <taxon>Sinorhizobium/Ensifer group</taxon>
        <taxon>Sinorhizobium</taxon>
    </lineage>
</organism>
<dbReference type="EMBL" id="WISB01000148">
    <property type="protein sequence ID" value="MQW72306.1"/>
    <property type="molecule type" value="Genomic_DNA"/>
</dbReference>
<reference evidence="1" key="1">
    <citation type="journal article" date="2013" name="Genome Biol.">
        <title>Comparative genomics of the core and accessory genomes of 48 Sinorhizobium strains comprising five genospecies.</title>
        <authorList>
            <person name="Sugawara M."/>
            <person name="Epstein B."/>
            <person name="Badgley B.D."/>
            <person name="Unno T."/>
            <person name="Xu L."/>
            <person name="Reese J."/>
            <person name="Gyaneshwar P."/>
            <person name="Denny R."/>
            <person name="Mudge J."/>
            <person name="Bharti A.K."/>
            <person name="Farmer A.D."/>
            <person name="May G.D."/>
            <person name="Woodward J.E."/>
            <person name="Medigue C."/>
            <person name="Vallenet D."/>
            <person name="Lajus A."/>
            <person name="Rouy Z."/>
            <person name="Martinez-Vaz B."/>
            <person name="Tiffin P."/>
            <person name="Young N.D."/>
            <person name="Sadowsky M.J."/>
        </authorList>
    </citation>
    <scope>NUCLEOTIDE SEQUENCE</scope>
    <source>
        <strain evidence="1">M1</strain>
    </source>
</reference>
<comment type="caution">
    <text evidence="1">The sequence shown here is derived from an EMBL/GenBank/DDBJ whole genome shotgun (WGS) entry which is preliminary data.</text>
</comment>